<evidence type="ECO:0000313" key="5">
    <source>
        <dbReference type="Proteomes" id="UP001153714"/>
    </source>
</evidence>
<reference evidence="4" key="2">
    <citation type="submission" date="2022-10" db="EMBL/GenBank/DDBJ databases">
        <authorList>
            <consortium name="ENA_rothamsted_submissions"/>
            <consortium name="culmorum"/>
            <person name="King R."/>
        </authorList>
    </citation>
    <scope>NUCLEOTIDE SEQUENCE</scope>
</reference>
<evidence type="ECO:0000313" key="4">
    <source>
        <dbReference type="EMBL" id="CAG9782387.1"/>
    </source>
</evidence>
<sequence length="734" mass="82407">MFKIESYVTPILLSYVDKYVRDFKPADAQVSLWGGGVALHNLVLKADVLQQEVALPFTLVSGRIHELLIQVPWTKIMSEPIVITIDTIECVLNLNPPEPQDDNSPPEPPRRTQVVEAPPGYMQALVRRIVSNIALRVHHLIVKYVQDDIVLSLNVKHLAVDSAGPSWELAFADIDPVEPVIRRLVRLDDLTLCLDRADSDGKIRFYQEPLLYRCQLDLRVLTRLVSANTRRAIGLSVQLRSSKLAWGVTNDQLVLLLRLLNEIPRAEIKLPPPAPKMTAQSLPLHTSQNSAEPARVESWSEWAWSWLPTLADREGAEETPTPPTPIPIALVAYLDDVSLVLKYKEESTVYLSKIEADLPDKPWTWPEEDPTDARIELAQVADEPLRGTVHASQENRASTEQDIEDRIEEPTVSTENMDPLWQHMQPILFVEYSHERSPPQPYTNPYENPPIVIDVYCVRSDWVEVCAMRVQVHPLGLVVSPALVHRLSALYAALGDLPPTPVADLPTRTLTVEECEALMENLPQKRISIDMREMRVRIVPWDHASVDKTMVPLLSLDIEVPKAVFVITGPLYPHRVCSASCQMPEDSGPLWNASRLHVSGTVSSAQAQLWTGEGNPRPCARADIRFALHMLLNKHMFSRRESVLLSYILKLREVNVCGSSARLQAASQVISSLMNERLSPLLHHSTLAKDALNDEGKSILTVFQFFSLYYVLAVTRGPSGLRVLCAHWPAILES</sequence>
<evidence type="ECO:0000259" key="3">
    <source>
        <dbReference type="Pfam" id="PF12624"/>
    </source>
</evidence>
<protein>
    <recommendedName>
        <fullName evidence="3">Chorein N-terminal domain-containing protein</fullName>
    </recommendedName>
</protein>
<gene>
    <name evidence="4" type="ORF">DIATSA_LOCUS647</name>
</gene>
<dbReference type="PANTHER" id="PTHR12517">
    <property type="entry name" value="VACUOLAR PROTEIN SORTING-ASSOCIATED PROTEIN 13B"/>
    <property type="match status" value="1"/>
</dbReference>
<reference evidence="4" key="1">
    <citation type="submission" date="2021-12" db="EMBL/GenBank/DDBJ databases">
        <authorList>
            <person name="King R."/>
        </authorList>
    </citation>
    <scope>NUCLEOTIDE SEQUENCE</scope>
</reference>
<evidence type="ECO:0000256" key="1">
    <source>
        <dbReference type="ARBA" id="ARBA00022448"/>
    </source>
</evidence>
<proteinExistence type="predicted"/>
<feature type="region of interest" description="Disordered" evidence="2">
    <location>
        <begin position="94"/>
        <end position="114"/>
    </location>
</feature>
<dbReference type="OrthoDB" id="445152at2759"/>
<name>A0A9N9QSX9_9NEOP</name>
<dbReference type="PANTHER" id="PTHR12517:SF0">
    <property type="entry name" value="INTERMEMBRANE LIPID TRANSFER PROTEIN VPS13B"/>
    <property type="match status" value="1"/>
</dbReference>
<dbReference type="Pfam" id="PF12624">
    <property type="entry name" value="VPS13_N"/>
    <property type="match status" value="1"/>
</dbReference>
<organism evidence="4 5">
    <name type="scientific">Diatraea saccharalis</name>
    <name type="common">sugarcane borer</name>
    <dbReference type="NCBI Taxonomy" id="40085"/>
    <lineage>
        <taxon>Eukaryota</taxon>
        <taxon>Metazoa</taxon>
        <taxon>Ecdysozoa</taxon>
        <taxon>Arthropoda</taxon>
        <taxon>Hexapoda</taxon>
        <taxon>Insecta</taxon>
        <taxon>Pterygota</taxon>
        <taxon>Neoptera</taxon>
        <taxon>Endopterygota</taxon>
        <taxon>Lepidoptera</taxon>
        <taxon>Glossata</taxon>
        <taxon>Ditrysia</taxon>
        <taxon>Pyraloidea</taxon>
        <taxon>Crambidae</taxon>
        <taxon>Crambinae</taxon>
        <taxon>Diatraea</taxon>
    </lineage>
</organism>
<dbReference type="AlphaFoldDB" id="A0A9N9QSX9"/>
<dbReference type="Proteomes" id="UP001153714">
    <property type="component" value="Chromosome 1"/>
</dbReference>
<accession>A0A9N9QSX9</accession>
<dbReference type="InterPro" id="IPR026854">
    <property type="entry name" value="VPS13_N"/>
</dbReference>
<keyword evidence="5" id="KW-1185">Reference proteome</keyword>
<feature type="domain" description="Chorein N-terminal" evidence="3">
    <location>
        <begin position="5"/>
        <end position="93"/>
    </location>
</feature>
<dbReference type="InterPro" id="IPR039782">
    <property type="entry name" value="VPS13B"/>
</dbReference>
<evidence type="ECO:0000256" key="2">
    <source>
        <dbReference type="SAM" id="MobiDB-lite"/>
    </source>
</evidence>
<keyword evidence="1" id="KW-0813">Transport</keyword>
<dbReference type="EMBL" id="OU893332">
    <property type="protein sequence ID" value="CAG9782387.1"/>
    <property type="molecule type" value="Genomic_DNA"/>
</dbReference>